<dbReference type="Pfam" id="PF24038">
    <property type="entry name" value="DUF7347"/>
    <property type="match status" value="1"/>
</dbReference>
<dbReference type="RefSeq" id="WP_006433082.1">
    <property type="nucleotide sequence ID" value="NZ_AOID01000063.1"/>
</dbReference>
<dbReference type="PATRIC" id="fig|1227496.3.peg.3993"/>
<dbReference type="Gene3D" id="1.10.10.10">
    <property type="entry name" value="Winged helix-like DNA-binding domain superfamily/Winged helix DNA-binding domain"/>
    <property type="match status" value="1"/>
</dbReference>
<evidence type="ECO:0000313" key="4">
    <source>
        <dbReference type="Proteomes" id="UP000011632"/>
    </source>
</evidence>
<dbReference type="InterPro" id="IPR055775">
    <property type="entry name" value="DUF7351"/>
</dbReference>
<protein>
    <recommendedName>
        <fullName evidence="5">ArsR family transcriptional regulator</fullName>
    </recommendedName>
</protein>
<keyword evidence="4" id="KW-1185">Reference proteome</keyword>
<dbReference type="EMBL" id="AOID01000063">
    <property type="protein sequence ID" value="ELY63120.1"/>
    <property type="molecule type" value="Genomic_DNA"/>
</dbReference>
<name>L9XN08_9EURY</name>
<reference evidence="3 4" key="1">
    <citation type="journal article" date="2014" name="PLoS Genet.">
        <title>Phylogenetically driven sequencing of extremely halophilic archaea reveals strategies for static and dynamic osmo-response.</title>
        <authorList>
            <person name="Becker E.A."/>
            <person name="Seitzer P.M."/>
            <person name="Tritt A."/>
            <person name="Larsen D."/>
            <person name="Krusor M."/>
            <person name="Yao A.I."/>
            <person name="Wu D."/>
            <person name="Madern D."/>
            <person name="Eisen J.A."/>
            <person name="Darling A.E."/>
            <person name="Facciotti M.T."/>
        </authorList>
    </citation>
    <scope>NUCLEOTIDE SEQUENCE [LARGE SCALE GENOMIC DNA]</scope>
    <source>
        <strain evidence="3 4">JCM 10478</strain>
    </source>
</reference>
<sequence length="204" mass="22661">MTEDRSAADIFRLLADETRIDILRAVAVAQSEREQVGSGAAELAFSEIYERVAVENTSKLSYHLGELAGTYLRKRDDGYSLSHAGERIVRFILSRNYERPASFGPEPVAGTCLFCGAEALEARLSHQFFRIDCTACDQQVTGQPITPAQVETRDGDELIRSVKFQSTADFRQIRRGMCPEATVLWLRHLPSVSSPTYSLTSLAP</sequence>
<dbReference type="InterPro" id="IPR036388">
    <property type="entry name" value="WH-like_DNA-bd_sf"/>
</dbReference>
<dbReference type="InterPro" id="IPR055771">
    <property type="entry name" value="DUF7347"/>
</dbReference>
<dbReference type="Proteomes" id="UP000011632">
    <property type="component" value="Unassembled WGS sequence"/>
</dbReference>
<evidence type="ECO:0008006" key="5">
    <source>
        <dbReference type="Google" id="ProtNLM"/>
    </source>
</evidence>
<evidence type="ECO:0000259" key="1">
    <source>
        <dbReference type="Pfam" id="PF24038"/>
    </source>
</evidence>
<dbReference type="STRING" id="1227496.C489_19931"/>
<dbReference type="AlphaFoldDB" id="L9XN08"/>
<organism evidence="3 4">
    <name type="scientific">Natrinema versiforme JCM 10478</name>
    <dbReference type="NCBI Taxonomy" id="1227496"/>
    <lineage>
        <taxon>Archaea</taxon>
        <taxon>Methanobacteriati</taxon>
        <taxon>Methanobacteriota</taxon>
        <taxon>Stenosarchaea group</taxon>
        <taxon>Halobacteria</taxon>
        <taxon>Halobacteriales</taxon>
        <taxon>Natrialbaceae</taxon>
        <taxon>Natrinema</taxon>
    </lineage>
</organism>
<accession>L9XN08</accession>
<evidence type="ECO:0000313" key="3">
    <source>
        <dbReference type="EMBL" id="ELY63120.1"/>
    </source>
</evidence>
<comment type="caution">
    <text evidence="3">The sequence shown here is derived from an EMBL/GenBank/DDBJ whole genome shotgun (WGS) entry which is preliminary data.</text>
</comment>
<feature type="domain" description="DUF7351" evidence="2">
    <location>
        <begin position="110"/>
        <end position="180"/>
    </location>
</feature>
<dbReference type="OrthoDB" id="8482at2157"/>
<feature type="domain" description="DUF7347" evidence="1">
    <location>
        <begin position="8"/>
        <end position="92"/>
    </location>
</feature>
<evidence type="ECO:0000259" key="2">
    <source>
        <dbReference type="Pfam" id="PF24042"/>
    </source>
</evidence>
<gene>
    <name evidence="3" type="ORF">C489_19931</name>
</gene>
<proteinExistence type="predicted"/>
<dbReference type="Pfam" id="PF24042">
    <property type="entry name" value="DUF7351"/>
    <property type="match status" value="1"/>
</dbReference>